<name>A0A8H3GQX9_9AGAM</name>
<feature type="compositionally biased region" description="Low complexity" evidence="1">
    <location>
        <begin position="77"/>
        <end position="96"/>
    </location>
</feature>
<feature type="compositionally biased region" description="Low complexity" evidence="1">
    <location>
        <begin position="114"/>
        <end position="128"/>
    </location>
</feature>
<protein>
    <submittedName>
        <fullName evidence="2">Uncharacterized protein</fullName>
    </submittedName>
</protein>
<reference evidence="2" key="1">
    <citation type="submission" date="2021-01" db="EMBL/GenBank/DDBJ databases">
        <authorList>
            <person name="Kaushik A."/>
        </authorList>
    </citation>
    <scope>NUCLEOTIDE SEQUENCE</scope>
    <source>
        <strain evidence="2">AG1-1C</strain>
    </source>
</reference>
<organism evidence="2 3">
    <name type="scientific">Rhizoctonia solani</name>
    <dbReference type="NCBI Taxonomy" id="456999"/>
    <lineage>
        <taxon>Eukaryota</taxon>
        <taxon>Fungi</taxon>
        <taxon>Dikarya</taxon>
        <taxon>Basidiomycota</taxon>
        <taxon>Agaricomycotina</taxon>
        <taxon>Agaricomycetes</taxon>
        <taxon>Cantharellales</taxon>
        <taxon>Ceratobasidiaceae</taxon>
        <taxon>Rhizoctonia</taxon>
    </lineage>
</organism>
<dbReference type="Proteomes" id="UP000663846">
    <property type="component" value="Unassembled WGS sequence"/>
</dbReference>
<sequence>MPIVSKSPKVSNDVKMLASPVPSQSTRHSVDLLASGDPELRAVGGSTTTDGPSSTEIVFDNSPDEPPPAYEALSALSPQTQPPQSSSSQVAGPSSPIQVPPTTPKPTPNRPYETGDSSGSQNNNSTQSHNIRPGTTHTPLSTDPLSCFQRAAPQPSELITYERLQSPLVIQGGPSKHKLPDLFSAEGIPALVKHDVRASDWRCFIHDLVTSTRYSTGQRIVAGAFPTVKCLGPPGALICLATEQSMRKGRLSNSLALLDMWNVQFFEPRGLEVILCKGDKCKSGRRTDFLAPDRMNTPISSLSNKENKELGADYRLVVIST</sequence>
<dbReference type="AlphaFoldDB" id="A0A8H3GQX9"/>
<feature type="compositionally biased region" description="Low complexity" evidence="1">
    <location>
        <begin position="44"/>
        <end position="55"/>
    </location>
</feature>
<dbReference type="EMBL" id="CAJMWS010000779">
    <property type="protein sequence ID" value="CAE6463076.1"/>
    <property type="molecule type" value="Genomic_DNA"/>
</dbReference>
<feature type="compositionally biased region" description="Pro residues" evidence="1">
    <location>
        <begin position="98"/>
        <end position="109"/>
    </location>
</feature>
<proteinExistence type="predicted"/>
<dbReference type="Pfam" id="PF15496">
    <property type="entry name" value="DUF4646"/>
    <property type="match status" value="1"/>
</dbReference>
<feature type="region of interest" description="Disordered" evidence="1">
    <location>
        <begin position="1"/>
        <end position="148"/>
    </location>
</feature>
<gene>
    <name evidence="2" type="ORF">RDB_LOCUS162657</name>
</gene>
<comment type="caution">
    <text evidence="2">The sequence shown here is derived from an EMBL/GenBank/DDBJ whole genome shotgun (WGS) entry which is preliminary data.</text>
</comment>
<evidence type="ECO:0000313" key="3">
    <source>
        <dbReference type="Proteomes" id="UP000663846"/>
    </source>
</evidence>
<feature type="compositionally biased region" description="Polar residues" evidence="1">
    <location>
        <begin position="129"/>
        <end position="144"/>
    </location>
</feature>
<accession>A0A8H3GQX9</accession>
<evidence type="ECO:0000256" key="1">
    <source>
        <dbReference type="SAM" id="MobiDB-lite"/>
    </source>
</evidence>
<evidence type="ECO:0000313" key="2">
    <source>
        <dbReference type="EMBL" id="CAE6463076.1"/>
    </source>
</evidence>
<dbReference type="InterPro" id="IPR028018">
    <property type="entry name" value="DUF4646"/>
</dbReference>